<dbReference type="Proteomes" id="UP001501218">
    <property type="component" value="Unassembled WGS sequence"/>
</dbReference>
<organism evidence="3 4">
    <name type="scientific">Saccharopolyspora halophila</name>
    <dbReference type="NCBI Taxonomy" id="405551"/>
    <lineage>
        <taxon>Bacteria</taxon>
        <taxon>Bacillati</taxon>
        <taxon>Actinomycetota</taxon>
        <taxon>Actinomycetes</taxon>
        <taxon>Pseudonocardiales</taxon>
        <taxon>Pseudonocardiaceae</taxon>
        <taxon>Saccharopolyspora</taxon>
    </lineage>
</organism>
<feature type="transmembrane region" description="Helical" evidence="2">
    <location>
        <begin position="118"/>
        <end position="138"/>
    </location>
</feature>
<feature type="transmembrane region" description="Helical" evidence="2">
    <location>
        <begin position="39"/>
        <end position="61"/>
    </location>
</feature>
<keyword evidence="2" id="KW-0812">Transmembrane</keyword>
<feature type="transmembrane region" description="Helical" evidence="2">
    <location>
        <begin position="81"/>
        <end position="106"/>
    </location>
</feature>
<evidence type="ECO:0008006" key="5">
    <source>
        <dbReference type="Google" id="ProtNLM"/>
    </source>
</evidence>
<evidence type="ECO:0000256" key="1">
    <source>
        <dbReference type="SAM" id="MobiDB-lite"/>
    </source>
</evidence>
<feature type="region of interest" description="Disordered" evidence="1">
    <location>
        <begin position="1"/>
        <end position="25"/>
    </location>
</feature>
<protein>
    <recommendedName>
        <fullName evidence="5">DUF2569 domain-containing protein</fullName>
    </recommendedName>
</protein>
<name>A0ABP5SEX2_9PSEU</name>
<dbReference type="RefSeq" id="WP_344125124.1">
    <property type="nucleotide sequence ID" value="NZ_BAAARA010000001.1"/>
</dbReference>
<gene>
    <name evidence="3" type="ORF">GCM10009854_00540</name>
</gene>
<accession>A0ABP5SEX2</accession>
<proteinExistence type="predicted"/>
<sequence length="192" mass="20818">MSEANSCQPPEARAPDPFAAPAVPDHELGNPQRPRAITAAFWIALVLPVVATLMSVGMVWLQQDEMRTSLGAVPPEERAVAQAAAMFAMVGAVLVYAVLTTLWIVFGFQLRAGRNWARVTLTVFAGIWAVTLLLDVIATPAMQFLAPEMVQRGAAEALTFGQSAACLVGVLAFIILVYRPSSNEFFRANRRY</sequence>
<keyword evidence="4" id="KW-1185">Reference proteome</keyword>
<dbReference type="EMBL" id="BAAARA010000001">
    <property type="protein sequence ID" value="GAA2329644.1"/>
    <property type="molecule type" value="Genomic_DNA"/>
</dbReference>
<evidence type="ECO:0000256" key="2">
    <source>
        <dbReference type="SAM" id="Phobius"/>
    </source>
</evidence>
<evidence type="ECO:0000313" key="4">
    <source>
        <dbReference type="Proteomes" id="UP001501218"/>
    </source>
</evidence>
<keyword evidence="2" id="KW-0472">Membrane</keyword>
<feature type="transmembrane region" description="Helical" evidence="2">
    <location>
        <begin position="158"/>
        <end position="178"/>
    </location>
</feature>
<reference evidence="4" key="1">
    <citation type="journal article" date="2019" name="Int. J. Syst. Evol. Microbiol.">
        <title>The Global Catalogue of Microorganisms (GCM) 10K type strain sequencing project: providing services to taxonomists for standard genome sequencing and annotation.</title>
        <authorList>
            <consortium name="The Broad Institute Genomics Platform"/>
            <consortium name="The Broad Institute Genome Sequencing Center for Infectious Disease"/>
            <person name="Wu L."/>
            <person name="Ma J."/>
        </authorList>
    </citation>
    <scope>NUCLEOTIDE SEQUENCE [LARGE SCALE GENOMIC DNA]</scope>
    <source>
        <strain evidence="4">JCM 16221</strain>
    </source>
</reference>
<feature type="compositionally biased region" description="Low complexity" evidence="1">
    <location>
        <begin position="9"/>
        <end position="23"/>
    </location>
</feature>
<keyword evidence="2" id="KW-1133">Transmembrane helix</keyword>
<comment type="caution">
    <text evidence="3">The sequence shown here is derived from an EMBL/GenBank/DDBJ whole genome shotgun (WGS) entry which is preliminary data.</text>
</comment>
<evidence type="ECO:0000313" key="3">
    <source>
        <dbReference type="EMBL" id="GAA2329644.1"/>
    </source>
</evidence>